<evidence type="ECO:0000256" key="3">
    <source>
        <dbReference type="ARBA" id="ARBA00022692"/>
    </source>
</evidence>
<dbReference type="InterPro" id="IPR000276">
    <property type="entry name" value="GPCR_Rhodpsn"/>
</dbReference>
<evidence type="ECO:0000313" key="12">
    <source>
        <dbReference type="Proteomes" id="UP001152320"/>
    </source>
</evidence>
<protein>
    <submittedName>
        <fullName evidence="11">G-protein coupled receptor moody</fullName>
    </submittedName>
</protein>
<dbReference type="InterPro" id="IPR017452">
    <property type="entry name" value="GPCR_Rhodpsn_7TM"/>
</dbReference>
<dbReference type="EMBL" id="JAIZAY010000010">
    <property type="protein sequence ID" value="KAJ8034744.1"/>
    <property type="molecule type" value="Genomic_DNA"/>
</dbReference>
<evidence type="ECO:0000256" key="6">
    <source>
        <dbReference type="ARBA" id="ARBA00023136"/>
    </source>
</evidence>
<dbReference type="Pfam" id="PF00001">
    <property type="entry name" value="7tm_1"/>
    <property type="match status" value="1"/>
</dbReference>
<gene>
    <name evidence="11" type="ORF">HOLleu_21711</name>
</gene>
<name>A0A9Q1BY87_HOLLE</name>
<keyword evidence="2" id="KW-1003">Cell membrane</keyword>
<evidence type="ECO:0000256" key="4">
    <source>
        <dbReference type="ARBA" id="ARBA00022989"/>
    </source>
</evidence>
<keyword evidence="7 11" id="KW-0675">Receptor</keyword>
<reference evidence="11" key="1">
    <citation type="submission" date="2021-10" db="EMBL/GenBank/DDBJ databases">
        <title>Tropical sea cucumber genome reveals ecological adaptation and Cuvierian tubules defense mechanism.</title>
        <authorList>
            <person name="Chen T."/>
        </authorList>
    </citation>
    <scope>NUCLEOTIDE SEQUENCE</scope>
    <source>
        <strain evidence="11">Nanhai2018</strain>
        <tissue evidence="11">Muscle</tissue>
    </source>
</reference>
<feature type="transmembrane region" description="Helical" evidence="9">
    <location>
        <begin position="18"/>
        <end position="43"/>
    </location>
</feature>
<comment type="subcellular location">
    <subcellularLocation>
        <location evidence="1">Cell membrane</location>
        <topology evidence="1">Multi-pass membrane protein</topology>
    </subcellularLocation>
</comment>
<keyword evidence="4 9" id="KW-1133">Transmembrane helix</keyword>
<dbReference type="PANTHER" id="PTHR24228:SF72">
    <property type="entry name" value="G-PROTEIN COUPLED RECEPTORS FAMILY 1 PROFILE DOMAIN-CONTAINING PROTEIN"/>
    <property type="match status" value="1"/>
</dbReference>
<feature type="transmembrane region" description="Helical" evidence="9">
    <location>
        <begin position="135"/>
        <end position="158"/>
    </location>
</feature>
<feature type="transmembrane region" description="Helical" evidence="9">
    <location>
        <begin position="87"/>
        <end position="115"/>
    </location>
</feature>
<keyword evidence="12" id="KW-1185">Reference proteome</keyword>
<evidence type="ECO:0000256" key="1">
    <source>
        <dbReference type="ARBA" id="ARBA00004651"/>
    </source>
</evidence>
<feature type="transmembrane region" description="Helical" evidence="9">
    <location>
        <begin position="324"/>
        <end position="344"/>
    </location>
</feature>
<dbReference type="PRINTS" id="PR00237">
    <property type="entry name" value="GPCRRHODOPSN"/>
</dbReference>
<dbReference type="Gene3D" id="1.20.1070.10">
    <property type="entry name" value="Rhodopsin 7-helix transmembrane proteins"/>
    <property type="match status" value="1"/>
</dbReference>
<dbReference type="SUPFAM" id="SSF81321">
    <property type="entry name" value="Family A G protein-coupled receptor-like"/>
    <property type="match status" value="1"/>
</dbReference>
<evidence type="ECO:0000256" key="7">
    <source>
        <dbReference type="ARBA" id="ARBA00023170"/>
    </source>
</evidence>
<evidence type="ECO:0000259" key="10">
    <source>
        <dbReference type="PROSITE" id="PS50262"/>
    </source>
</evidence>
<keyword evidence="3 9" id="KW-0812">Transmembrane</keyword>
<organism evidence="11 12">
    <name type="scientific">Holothuria leucospilota</name>
    <name type="common">Black long sea cucumber</name>
    <name type="synonym">Mertensiothuria leucospilota</name>
    <dbReference type="NCBI Taxonomy" id="206669"/>
    <lineage>
        <taxon>Eukaryota</taxon>
        <taxon>Metazoa</taxon>
        <taxon>Echinodermata</taxon>
        <taxon>Eleutherozoa</taxon>
        <taxon>Echinozoa</taxon>
        <taxon>Holothuroidea</taxon>
        <taxon>Aspidochirotacea</taxon>
        <taxon>Aspidochirotida</taxon>
        <taxon>Holothuriidae</taxon>
        <taxon>Holothuria</taxon>
    </lineage>
</organism>
<evidence type="ECO:0000256" key="8">
    <source>
        <dbReference type="ARBA" id="ARBA00023224"/>
    </source>
</evidence>
<dbReference type="GO" id="GO:0005886">
    <property type="term" value="C:plasma membrane"/>
    <property type="evidence" value="ECO:0007669"/>
    <property type="project" value="UniProtKB-SubCell"/>
</dbReference>
<feature type="transmembrane region" description="Helical" evidence="9">
    <location>
        <begin position="55"/>
        <end position="75"/>
    </location>
</feature>
<keyword evidence="6 9" id="KW-0472">Membrane</keyword>
<dbReference type="CDD" id="cd00637">
    <property type="entry name" value="7tm_classA_rhodopsin-like"/>
    <property type="match status" value="1"/>
</dbReference>
<evidence type="ECO:0000256" key="2">
    <source>
        <dbReference type="ARBA" id="ARBA00022475"/>
    </source>
</evidence>
<evidence type="ECO:0000313" key="11">
    <source>
        <dbReference type="EMBL" id="KAJ8034744.1"/>
    </source>
</evidence>
<feature type="transmembrane region" description="Helical" evidence="9">
    <location>
        <begin position="190"/>
        <end position="209"/>
    </location>
</feature>
<dbReference type="AlphaFoldDB" id="A0A9Q1BY87"/>
<dbReference type="PROSITE" id="PS50262">
    <property type="entry name" value="G_PROTEIN_RECEP_F1_2"/>
    <property type="match status" value="1"/>
</dbReference>
<dbReference type="OrthoDB" id="9990906at2759"/>
<sequence length="373" mass="42083">MGFNSSGEFHFDSYPQRIFVASILSVVFFLGVFGNGLVILAVLVSHRLRDVTNVFVVNLAVADFLTCLCVPANIIALVSPNTWPFKSMFICTVAATVTYTSIGVSLYNLASLAVIRCILMTQSLACYTRIFQNKFLIIVWIFLLWFVPAMIVMLPVSFSVDHLGYDPVYHSCTDSTSNLPNPMNERTKDAVLAIGFFFLPTVVLIVAYWKIYKHVMIHSDILKAKKGQPGSLTMKDLKRVAKSVELSSGISRSVSRESLSRVSQPTTPVSGRYRKHWTGRSIIKSNLSRRQLDITKNLFYVVCAFLVCITPYVILLIFDDTYLAPFAPYAACFLVTNSCINWIIYATKHPHFKVVIRCLLKCQWDEIPEPVKW</sequence>
<accession>A0A9Q1BY87</accession>
<evidence type="ECO:0000256" key="9">
    <source>
        <dbReference type="SAM" id="Phobius"/>
    </source>
</evidence>
<evidence type="ECO:0000256" key="5">
    <source>
        <dbReference type="ARBA" id="ARBA00023040"/>
    </source>
</evidence>
<proteinExistence type="predicted"/>
<dbReference type="Proteomes" id="UP001152320">
    <property type="component" value="Chromosome 10"/>
</dbReference>
<dbReference type="PANTHER" id="PTHR24228">
    <property type="entry name" value="B2 BRADYKININ RECEPTOR/ANGIOTENSIN II RECEPTOR"/>
    <property type="match status" value="1"/>
</dbReference>
<comment type="caution">
    <text evidence="11">The sequence shown here is derived from an EMBL/GenBank/DDBJ whole genome shotgun (WGS) entry which is preliminary data.</text>
</comment>
<keyword evidence="5" id="KW-0297">G-protein coupled receptor</keyword>
<dbReference type="GO" id="GO:0004930">
    <property type="term" value="F:G protein-coupled receptor activity"/>
    <property type="evidence" value="ECO:0007669"/>
    <property type="project" value="UniProtKB-KW"/>
</dbReference>
<keyword evidence="8" id="KW-0807">Transducer</keyword>
<feature type="transmembrane region" description="Helical" evidence="9">
    <location>
        <begin position="298"/>
        <end position="318"/>
    </location>
</feature>
<dbReference type="SMART" id="SM01381">
    <property type="entry name" value="7TM_GPCR_Srsx"/>
    <property type="match status" value="1"/>
</dbReference>
<feature type="domain" description="G-protein coupled receptors family 1 profile" evidence="10">
    <location>
        <begin position="34"/>
        <end position="345"/>
    </location>
</feature>